<keyword evidence="2" id="KW-0255">Endonuclease</keyword>
<dbReference type="EMBL" id="RBWU01000007">
    <property type="protein sequence ID" value="RKS68877.1"/>
    <property type="molecule type" value="Genomic_DNA"/>
</dbReference>
<dbReference type="Pfam" id="PF05685">
    <property type="entry name" value="Uma2"/>
    <property type="match status" value="1"/>
</dbReference>
<protein>
    <submittedName>
        <fullName evidence="2">Uma2 family endonuclease</fullName>
    </submittedName>
</protein>
<comment type="caution">
    <text evidence="2">The sequence shown here is derived from an EMBL/GenBank/DDBJ whole genome shotgun (WGS) entry which is preliminary data.</text>
</comment>
<proteinExistence type="predicted"/>
<name>A0A495QBB0_9ACTN</name>
<reference evidence="2 3" key="1">
    <citation type="submission" date="2018-10" db="EMBL/GenBank/DDBJ databases">
        <title>Genomic Encyclopedia of Archaeal and Bacterial Type Strains, Phase II (KMG-II): from individual species to whole genera.</title>
        <authorList>
            <person name="Goeker M."/>
        </authorList>
    </citation>
    <scope>NUCLEOTIDE SEQUENCE [LARGE SCALE GENOMIC DNA]</scope>
    <source>
        <strain evidence="2 3">DSM 43383</strain>
    </source>
</reference>
<evidence type="ECO:0000313" key="3">
    <source>
        <dbReference type="Proteomes" id="UP000274601"/>
    </source>
</evidence>
<dbReference type="InterPro" id="IPR008538">
    <property type="entry name" value="Uma2"/>
</dbReference>
<gene>
    <name evidence="2" type="ORF">BZB76_6014</name>
</gene>
<dbReference type="CDD" id="cd06260">
    <property type="entry name" value="DUF820-like"/>
    <property type="match status" value="1"/>
</dbReference>
<evidence type="ECO:0000259" key="1">
    <source>
        <dbReference type="Pfam" id="PF05685"/>
    </source>
</evidence>
<sequence length="217" mass="24141">MGVAHDHYGHGPYTVEDLHAREDEGRGLELEDGWLVELSPNPLHNIAYRRLQGLIEESAHRAGSFVFVDGGSGWEIGTRVGIRKPDVFIVPGEVADSWFDGDCPTTIPGYELLLVAEVVSPHSGSESRDRLRKPGEYAAMGIPQYWMVDYRPVPRVQVFVLDGHDDGSTGKRVGGYRLDQAAEAGDFLEVEVSADKPFTVRFDPKLLTERPRRLTDL</sequence>
<dbReference type="SUPFAM" id="SSF52980">
    <property type="entry name" value="Restriction endonuclease-like"/>
    <property type="match status" value="1"/>
</dbReference>
<feature type="domain" description="Putative restriction endonuclease" evidence="1">
    <location>
        <begin position="16"/>
        <end position="165"/>
    </location>
</feature>
<dbReference type="Proteomes" id="UP000274601">
    <property type="component" value="Unassembled WGS sequence"/>
</dbReference>
<accession>A0A495QBB0</accession>
<dbReference type="PANTHER" id="PTHR35400:SF3">
    <property type="entry name" value="SLL1072 PROTEIN"/>
    <property type="match status" value="1"/>
</dbReference>
<keyword evidence="2" id="KW-0378">Hydrolase</keyword>
<keyword evidence="3" id="KW-1185">Reference proteome</keyword>
<dbReference type="InterPro" id="IPR012296">
    <property type="entry name" value="Nuclease_put_TT1808"/>
</dbReference>
<dbReference type="PANTHER" id="PTHR35400">
    <property type="entry name" value="SLR1083 PROTEIN"/>
    <property type="match status" value="1"/>
</dbReference>
<dbReference type="InterPro" id="IPR011335">
    <property type="entry name" value="Restrct_endonuc-II-like"/>
</dbReference>
<organism evidence="2 3">
    <name type="scientific">Actinomadura pelletieri DSM 43383</name>
    <dbReference type="NCBI Taxonomy" id="1120940"/>
    <lineage>
        <taxon>Bacteria</taxon>
        <taxon>Bacillati</taxon>
        <taxon>Actinomycetota</taxon>
        <taxon>Actinomycetes</taxon>
        <taxon>Streptosporangiales</taxon>
        <taxon>Thermomonosporaceae</taxon>
        <taxon>Actinomadura</taxon>
    </lineage>
</organism>
<evidence type="ECO:0000313" key="2">
    <source>
        <dbReference type="EMBL" id="RKS68877.1"/>
    </source>
</evidence>
<dbReference type="OrthoDB" id="9799703at2"/>
<dbReference type="Gene3D" id="3.90.1570.10">
    <property type="entry name" value="tt1808, chain A"/>
    <property type="match status" value="1"/>
</dbReference>
<dbReference type="AlphaFoldDB" id="A0A495QBB0"/>
<dbReference type="GO" id="GO:0004519">
    <property type="term" value="F:endonuclease activity"/>
    <property type="evidence" value="ECO:0007669"/>
    <property type="project" value="UniProtKB-KW"/>
</dbReference>
<keyword evidence="2" id="KW-0540">Nuclease</keyword>